<accession>A0A1N6QH47</accession>
<comment type="similarity">
    <text evidence="1">Belongs to the phosphate/phosphite/phosphonate binding protein family.</text>
</comment>
<evidence type="ECO:0000256" key="1">
    <source>
        <dbReference type="ARBA" id="ARBA00007162"/>
    </source>
</evidence>
<organism evidence="4 5">
    <name type="scientific">Marinobacterium stanieri</name>
    <dbReference type="NCBI Taxonomy" id="49186"/>
    <lineage>
        <taxon>Bacteria</taxon>
        <taxon>Pseudomonadati</taxon>
        <taxon>Pseudomonadota</taxon>
        <taxon>Gammaproteobacteria</taxon>
        <taxon>Oceanospirillales</taxon>
        <taxon>Oceanospirillaceae</taxon>
        <taxon>Marinobacterium</taxon>
    </lineage>
</organism>
<keyword evidence="5" id="KW-1185">Reference proteome</keyword>
<evidence type="ECO:0000256" key="3">
    <source>
        <dbReference type="SAM" id="SignalP"/>
    </source>
</evidence>
<dbReference type="eggNOG" id="COG3221">
    <property type="taxonomic scope" value="Bacteria"/>
</dbReference>
<dbReference type="AlphaFoldDB" id="A0A1N6QH47"/>
<proteinExistence type="inferred from homology"/>
<dbReference type="InterPro" id="IPR005770">
    <property type="entry name" value="PhnD"/>
</dbReference>
<evidence type="ECO:0000313" key="4">
    <source>
        <dbReference type="EMBL" id="SIQ15842.1"/>
    </source>
</evidence>
<reference evidence="4 5" key="1">
    <citation type="submission" date="2017-01" db="EMBL/GenBank/DDBJ databases">
        <authorList>
            <person name="Mah S.A."/>
            <person name="Swanson W.J."/>
            <person name="Moy G.W."/>
            <person name="Vacquier V.D."/>
        </authorList>
    </citation>
    <scope>NUCLEOTIDE SEQUENCE [LARGE SCALE GENOMIC DNA]</scope>
    <source>
        <strain evidence="4 5">DSM 7027</strain>
    </source>
</reference>
<dbReference type="Proteomes" id="UP000186895">
    <property type="component" value="Unassembled WGS sequence"/>
</dbReference>
<evidence type="ECO:0000313" key="5">
    <source>
        <dbReference type="Proteomes" id="UP000186895"/>
    </source>
</evidence>
<dbReference type="GO" id="GO:0043190">
    <property type="term" value="C:ATP-binding cassette (ABC) transporter complex"/>
    <property type="evidence" value="ECO:0007669"/>
    <property type="project" value="InterPro"/>
</dbReference>
<dbReference type="RefSeq" id="WP_076462003.1">
    <property type="nucleotide sequence ID" value="NZ_FTMN01000002.1"/>
</dbReference>
<dbReference type="PANTHER" id="PTHR35841:SF1">
    <property type="entry name" value="PHOSPHONATES-BINDING PERIPLASMIC PROTEIN"/>
    <property type="match status" value="1"/>
</dbReference>
<dbReference type="SUPFAM" id="SSF53850">
    <property type="entry name" value="Periplasmic binding protein-like II"/>
    <property type="match status" value="1"/>
</dbReference>
<dbReference type="Pfam" id="PF12974">
    <property type="entry name" value="Phosphonate-bd"/>
    <property type="match status" value="1"/>
</dbReference>
<evidence type="ECO:0000256" key="2">
    <source>
        <dbReference type="ARBA" id="ARBA00022729"/>
    </source>
</evidence>
<protein>
    <submittedName>
        <fullName evidence="4">Phosphonate transport system substrate-binding protein</fullName>
    </submittedName>
</protein>
<dbReference type="NCBIfam" id="TIGR01098">
    <property type="entry name" value="3A0109s03R"/>
    <property type="match status" value="1"/>
</dbReference>
<gene>
    <name evidence="4" type="ORF">SAMN05421647_102498</name>
</gene>
<dbReference type="Gene3D" id="3.40.190.10">
    <property type="entry name" value="Periplasmic binding protein-like II"/>
    <property type="match status" value="2"/>
</dbReference>
<dbReference type="GO" id="GO:0055085">
    <property type="term" value="P:transmembrane transport"/>
    <property type="evidence" value="ECO:0007669"/>
    <property type="project" value="InterPro"/>
</dbReference>
<name>A0A1N6QH47_9GAMM</name>
<dbReference type="PANTHER" id="PTHR35841">
    <property type="entry name" value="PHOSPHONATES-BINDING PERIPLASMIC PROTEIN"/>
    <property type="match status" value="1"/>
</dbReference>
<sequence length="288" mass="31354">MKMIRRVLVAMLMLAAGAVQADTCKQPEILRFVTVPKQSQQLQYEAFEPMRLHLEEVLGIPVVTIAAHSYQAVIESIVSGAVDLAEMGPASYLKASERDPGIKPIGSYSFAGGTFSPEGSYYNSLLLVRQGETYAAPEDLQGQAIALTDPNSTSGGVIPRTRFVEDTGLALDRLASHLVYAGSHDRALKALQAGQVEAAFVASREADAYIERGEAEAGEWRELWRSPPIHYDPIVSSSHLCPELTEALSQALLQPSPALDLLLKQKRAQGIVPVSAEDYRWLKPLVLD</sequence>
<dbReference type="CDD" id="cd01071">
    <property type="entry name" value="PBP2_PhnD_like"/>
    <property type="match status" value="1"/>
</dbReference>
<feature type="chain" id="PRO_5012297542" evidence="3">
    <location>
        <begin position="22"/>
        <end position="288"/>
    </location>
</feature>
<dbReference type="STRING" id="49186.SAMN05421647_102498"/>
<feature type="signal peptide" evidence="3">
    <location>
        <begin position="1"/>
        <end position="21"/>
    </location>
</feature>
<keyword evidence="2 3" id="KW-0732">Signal</keyword>
<dbReference type="EMBL" id="FTMN01000002">
    <property type="protein sequence ID" value="SIQ15842.1"/>
    <property type="molecule type" value="Genomic_DNA"/>
</dbReference>